<dbReference type="PANTHER" id="PTHR33154:SF18">
    <property type="entry name" value="ARSENICAL RESISTANCE OPERON REPRESSOR"/>
    <property type="match status" value="1"/>
</dbReference>
<protein>
    <submittedName>
        <fullName evidence="8">Metalloregulator ArsR/SmtB family transcription factor</fullName>
    </submittedName>
</protein>
<comment type="caution">
    <text evidence="8">The sequence shown here is derived from an EMBL/GenBank/DDBJ whole genome shotgun (WGS) entry which is preliminary data.</text>
</comment>
<dbReference type="Pfam" id="PF01022">
    <property type="entry name" value="HTH_5"/>
    <property type="match status" value="1"/>
</dbReference>
<gene>
    <name evidence="8" type="ORF">FA869_10960</name>
</gene>
<dbReference type="Proteomes" id="UP000305198">
    <property type="component" value="Unassembled WGS sequence"/>
</dbReference>
<dbReference type="PANTHER" id="PTHR33154">
    <property type="entry name" value="TRANSCRIPTIONAL REGULATOR, ARSR FAMILY"/>
    <property type="match status" value="1"/>
</dbReference>
<dbReference type="NCBIfam" id="NF007528">
    <property type="entry name" value="PRK10141.1"/>
    <property type="match status" value="1"/>
</dbReference>
<keyword evidence="5" id="KW-0804">Transcription</keyword>
<comment type="function">
    <text evidence="6">Binds arsenite and regulates the expression of arsenic efflux pumps. In vitro, also binds antimony and bismuth, but not arsenate.</text>
</comment>
<dbReference type="SMART" id="SM00418">
    <property type="entry name" value="HTH_ARSR"/>
    <property type="match status" value="1"/>
</dbReference>
<dbReference type="RefSeq" id="WP_136869537.1">
    <property type="nucleotide sequence ID" value="NZ_SWAV01000003.1"/>
</dbReference>
<dbReference type="InterPro" id="IPR036388">
    <property type="entry name" value="WH-like_DNA-bd_sf"/>
</dbReference>
<keyword evidence="2" id="KW-0479">Metal-binding</keyword>
<dbReference type="PROSITE" id="PS50987">
    <property type="entry name" value="HTH_ARSR_2"/>
    <property type="match status" value="1"/>
</dbReference>
<dbReference type="SUPFAM" id="SSF46785">
    <property type="entry name" value="Winged helix' DNA-binding domain"/>
    <property type="match status" value="1"/>
</dbReference>
<dbReference type="InterPro" id="IPR011991">
    <property type="entry name" value="ArsR-like_HTH"/>
</dbReference>
<keyword evidence="1" id="KW-0059">Arsenical resistance</keyword>
<proteinExistence type="predicted"/>
<keyword evidence="4" id="KW-0238">DNA-binding</keyword>
<evidence type="ECO:0000256" key="4">
    <source>
        <dbReference type="ARBA" id="ARBA00023125"/>
    </source>
</evidence>
<reference evidence="8 9" key="1">
    <citation type="submission" date="2019-04" db="EMBL/GenBank/DDBJ databases">
        <title>Crypto-aerobic microbial life in anoxic (sulfidic) marine sediments.</title>
        <authorList>
            <person name="Bhattacharya S."/>
            <person name="Roy C."/>
            <person name="Mondal N."/>
            <person name="Sarkar J."/>
            <person name="Mandal S."/>
            <person name="Rameez M.J."/>
            <person name="Ghosh W."/>
        </authorList>
    </citation>
    <scope>NUCLEOTIDE SEQUENCE [LARGE SCALE GENOMIC DNA]</scope>
    <source>
        <strain evidence="8 9">SBBB</strain>
    </source>
</reference>
<evidence type="ECO:0000313" key="8">
    <source>
        <dbReference type="EMBL" id="TKA91606.1"/>
    </source>
</evidence>
<dbReference type="InterPro" id="IPR036390">
    <property type="entry name" value="WH_DNA-bd_sf"/>
</dbReference>
<evidence type="ECO:0000256" key="3">
    <source>
        <dbReference type="ARBA" id="ARBA00023015"/>
    </source>
</evidence>
<dbReference type="GO" id="GO:0003700">
    <property type="term" value="F:DNA-binding transcription factor activity"/>
    <property type="evidence" value="ECO:0007669"/>
    <property type="project" value="InterPro"/>
</dbReference>
<dbReference type="PRINTS" id="PR00778">
    <property type="entry name" value="HTHARSR"/>
</dbReference>
<dbReference type="GO" id="GO:0046872">
    <property type="term" value="F:metal ion binding"/>
    <property type="evidence" value="ECO:0007669"/>
    <property type="project" value="UniProtKB-KW"/>
</dbReference>
<evidence type="ECO:0000256" key="1">
    <source>
        <dbReference type="ARBA" id="ARBA00022849"/>
    </source>
</evidence>
<evidence type="ECO:0000313" key="9">
    <source>
        <dbReference type="Proteomes" id="UP000305198"/>
    </source>
</evidence>
<dbReference type="CDD" id="cd00090">
    <property type="entry name" value="HTH_ARSR"/>
    <property type="match status" value="1"/>
</dbReference>
<dbReference type="AlphaFoldDB" id="A0A4U0YN43"/>
<dbReference type="GO" id="GO:0046685">
    <property type="term" value="P:response to arsenic-containing substance"/>
    <property type="evidence" value="ECO:0007669"/>
    <property type="project" value="UniProtKB-KW"/>
</dbReference>
<evidence type="ECO:0000259" key="7">
    <source>
        <dbReference type="PROSITE" id="PS50987"/>
    </source>
</evidence>
<dbReference type="EMBL" id="SWAV01000003">
    <property type="protein sequence ID" value="TKA91606.1"/>
    <property type="molecule type" value="Genomic_DNA"/>
</dbReference>
<keyword evidence="3" id="KW-0805">Transcription regulation</keyword>
<accession>A0A4U0YN43</accession>
<dbReference type="InterPro" id="IPR001845">
    <property type="entry name" value="HTH_ArsR_DNA-bd_dom"/>
</dbReference>
<evidence type="ECO:0000256" key="5">
    <source>
        <dbReference type="ARBA" id="ARBA00023163"/>
    </source>
</evidence>
<dbReference type="Gene3D" id="1.10.10.10">
    <property type="entry name" value="Winged helix-like DNA-binding domain superfamily/Winged helix DNA-binding domain"/>
    <property type="match status" value="1"/>
</dbReference>
<dbReference type="NCBIfam" id="NF033788">
    <property type="entry name" value="HTH_metalloreg"/>
    <property type="match status" value="1"/>
</dbReference>
<organism evidence="8 9">
    <name type="scientific">Halopseudomonas bauzanensis</name>
    <dbReference type="NCBI Taxonomy" id="653930"/>
    <lineage>
        <taxon>Bacteria</taxon>
        <taxon>Pseudomonadati</taxon>
        <taxon>Pseudomonadota</taxon>
        <taxon>Gammaproteobacteria</taxon>
        <taxon>Pseudomonadales</taxon>
        <taxon>Pseudomonadaceae</taxon>
        <taxon>Halopseudomonas</taxon>
    </lineage>
</organism>
<dbReference type="FunFam" id="1.10.10.10:FF:000279">
    <property type="entry name" value="Transcriptional regulator, ArsR family"/>
    <property type="match status" value="1"/>
</dbReference>
<evidence type="ECO:0000256" key="2">
    <source>
        <dbReference type="ARBA" id="ARBA00022851"/>
    </source>
</evidence>
<feature type="domain" description="HTH arsR-type" evidence="7">
    <location>
        <begin position="1"/>
        <end position="97"/>
    </location>
</feature>
<dbReference type="GO" id="GO:0003677">
    <property type="term" value="F:DNA binding"/>
    <property type="evidence" value="ECO:0007669"/>
    <property type="project" value="UniProtKB-KW"/>
</dbReference>
<dbReference type="InterPro" id="IPR051081">
    <property type="entry name" value="HTH_MetalResp_TranReg"/>
</dbReference>
<evidence type="ECO:0000256" key="6">
    <source>
        <dbReference type="ARBA" id="ARBA00060178"/>
    </source>
</evidence>
<name>A0A4U0YN43_9GAMM</name>
<sequence length="124" mass="13904">MNEAITPVGLFKCLADETRARMTLLIARQSELCVCELTAALGESQPKVSRHLAQLRGCGLLEDERRGQWVYYRLHPELPDWVRDVLARVLASNGEWLAADLQRLNRMAGTAGSTDRCEARPLNV</sequence>
<keyword evidence="2" id="KW-0480">Metal-thiolate cluster</keyword>